<dbReference type="GO" id="GO:0046403">
    <property type="term" value="F:polynucleotide 3'-phosphatase activity"/>
    <property type="evidence" value="ECO:0007669"/>
    <property type="project" value="TreeGrafter"/>
</dbReference>
<dbReference type="NCBIfam" id="TIGR01662">
    <property type="entry name" value="HAD-SF-IIIA"/>
    <property type="match status" value="1"/>
</dbReference>
<dbReference type="EMBL" id="JAVHJO010000018">
    <property type="protein sequence ID" value="KAK6524295.1"/>
    <property type="molecule type" value="Genomic_DNA"/>
</dbReference>
<dbReference type="CDD" id="cd01625">
    <property type="entry name" value="HAD_PNP"/>
    <property type="match status" value="1"/>
</dbReference>
<dbReference type="GO" id="GO:0003690">
    <property type="term" value="F:double-stranded DNA binding"/>
    <property type="evidence" value="ECO:0007669"/>
    <property type="project" value="TreeGrafter"/>
</dbReference>
<dbReference type="Pfam" id="PF13671">
    <property type="entry name" value="AAA_33"/>
    <property type="match status" value="1"/>
</dbReference>
<protein>
    <submittedName>
        <fullName evidence="2">Uncharacterized protein</fullName>
    </submittedName>
</protein>
<dbReference type="InterPro" id="IPR036412">
    <property type="entry name" value="HAD-like_sf"/>
</dbReference>
<dbReference type="Proteomes" id="UP001365542">
    <property type="component" value="Unassembled WGS sequence"/>
</dbReference>
<evidence type="ECO:0000313" key="3">
    <source>
        <dbReference type="Proteomes" id="UP001365542"/>
    </source>
</evidence>
<dbReference type="SUPFAM" id="SSF56784">
    <property type="entry name" value="HAD-like"/>
    <property type="match status" value="1"/>
</dbReference>
<dbReference type="PANTHER" id="PTHR12083">
    <property type="entry name" value="BIFUNCTIONAL POLYNUCLEOTIDE PHOSPHATASE/KINASE"/>
    <property type="match status" value="1"/>
</dbReference>
<dbReference type="GO" id="GO:0006281">
    <property type="term" value="P:DNA repair"/>
    <property type="evidence" value="ECO:0007669"/>
    <property type="project" value="TreeGrafter"/>
</dbReference>
<dbReference type="InterPro" id="IPR013954">
    <property type="entry name" value="PNK3P"/>
</dbReference>
<gene>
    <name evidence="2" type="ORF">TWF694_005948</name>
</gene>
<proteinExistence type="predicted"/>
<keyword evidence="3" id="KW-1185">Reference proteome</keyword>
<dbReference type="Gene3D" id="3.40.50.1000">
    <property type="entry name" value="HAD superfamily/HAD-like"/>
    <property type="match status" value="1"/>
</dbReference>
<reference evidence="2 3" key="1">
    <citation type="submission" date="2019-10" db="EMBL/GenBank/DDBJ databases">
        <authorList>
            <person name="Palmer J.M."/>
        </authorList>
    </citation>
    <scope>NUCLEOTIDE SEQUENCE [LARGE SCALE GENOMIC DNA]</scope>
    <source>
        <strain evidence="2 3">TWF694</strain>
    </source>
</reference>
<dbReference type="AlphaFoldDB" id="A0AAV9WU05"/>
<feature type="compositionally biased region" description="Polar residues" evidence="1">
    <location>
        <begin position="41"/>
        <end position="50"/>
    </location>
</feature>
<dbReference type="InterPro" id="IPR006551">
    <property type="entry name" value="Polynucleotide_phosphatase"/>
</dbReference>
<feature type="compositionally biased region" description="Basic and acidic residues" evidence="1">
    <location>
        <begin position="58"/>
        <end position="70"/>
    </location>
</feature>
<feature type="region of interest" description="Disordered" evidence="1">
    <location>
        <begin position="41"/>
        <end position="84"/>
    </location>
</feature>
<sequence length="518" mass="57945">MLHACRCCRTSQRPWGIASTVKPRLYYKYNLGFSYINDSRNSQTRRTMASRSRGKRKTREETPDHDDGRESPPPIKRANASSSSSRTSAIASFFTPTSQKAAPVEFQKDGSLLFGSWKPTSTTKTTSLQVQTSVTSTDFTKTTTSSIVQTEVSDAVDNVAQNGKLKFAGFDLDSNLISTKSGNKFAKDGDDWKWWHPSVPKKLRESSEEGFHIVIFTNQNGLKASGSKAEAKNKEFKKKINSITMALNLPISLYAATESDQYRKPRTGMFERYLQDLGEDASSVDLERSIFVGDAAGRKGDFNSSDREFADMIGVKFLTPEEYFLGADPEPFEFDINPVSIPRSTLSPGFKKEHPVELVLLCGRPAAGKSTLTTKYLEPMGYERVNQDILKTKDKCLKAAEGYLKEGKSVVIDATNPTKEVRTEWRRLAAKIGNVACRCIYLSTAENLCKHNDAVRSFSSVPSLNPEKRTVLPDIAFNTFKAKFQEPEASEGFTDITVLDFEFRGTDAEYGVWKRHWI</sequence>
<dbReference type="GO" id="GO:0046404">
    <property type="term" value="F:ATP-dependent polydeoxyribonucleotide 5'-hydroxyl-kinase activity"/>
    <property type="evidence" value="ECO:0007669"/>
    <property type="project" value="TreeGrafter"/>
</dbReference>
<accession>A0AAV9WU05</accession>
<dbReference type="NCBIfam" id="TIGR01664">
    <property type="entry name" value="DNA-3'-Pase"/>
    <property type="match status" value="1"/>
</dbReference>
<dbReference type="InterPro" id="IPR027417">
    <property type="entry name" value="P-loop_NTPase"/>
</dbReference>
<evidence type="ECO:0000313" key="2">
    <source>
        <dbReference type="EMBL" id="KAK6524295.1"/>
    </source>
</evidence>
<dbReference type="PANTHER" id="PTHR12083:SF9">
    <property type="entry name" value="BIFUNCTIONAL POLYNUCLEOTIDE PHOSPHATASE_KINASE"/>
    <property type="match status" value="1"/>
</dbReference>
<organism evidence="2 3">
    <name type="scientific">Orbilia ellipsospora</name>
    <dbReference type="NCBI Taxonomy" id="2528407"/>
    <lineage>
        <taxon>Eukaryota</taxon>
        <taxon>Fungi</taxon>
        <taxon>Dikarya</taxon>
        <taxon>Ascomycota</taxon>
        <taxon>Pezizomycotina</taxon>
        <taxon>Orbiliomycetes</taxon>
        <taxon>Orbiliales</taxon>
        <taxon>Orbiliaceae</taxon>
        <taxon>Orbilia</taxon>
    </lineage>
</organism>
<evidence type="ECO:0000256" key="1">
    <source>
        <dbReference type="SAM" id="MobiDB-lite"/>
    </source>
</evidence>
<dbReference type="Pfam" id="PF08645">
    <property type="entry name" value="PNK3P"/>
    <property type="match status" value="1"/>
</dbReference>
<comment type="caution">
    <text evidence="2">The sequence shown here is derived from an EMBL/GenBank/DDBJ whole genome shotgun (WGS) entry which is preliminary data.</text>
</comment>
<dbReference type="SUPFAM" id="SSF52540">
    <property type="entry name" value="P-loop containing nucleoside triphosphate hydrolases"/>
    <property type="match status" value="1"/>
</dbReference>
<dbReference type="InterPro" id="IPR023214">
    <property type="entry name" value="HAD_sf"/>
</dbReference>
<dbReference type="Gene3D" id="3.40.50.300">
    <property type="entry name" value="P-loop containing nucleotide triphosphate hydrolases"/>
    <property type="match status" value="1"/>
</dbReference>
<dbReference type="InterPro" id="IPR006549">
    <property type="entry name" value="HAD-SF_hydro_IIIA"/>
</dbReference>
<name>A0AAV9WU05_9PEZI</name>